<keyword evidence="12" id="KW-1278">Translocase</keyword>
<dbReference type="Pfam" id="PF00690">
    <property type="entry name" value="Cation_ATPase_N"/>
    <property type="match status" value="1"/>
</dbReference>
<dbReference type="FunFam" id="3.40.50.1000:FF:000001">
    <property type="entry name" value="Phospholipid-transporting ATPase IC"/>
    <property type="match status" value="1"/>
</dbReference>
<dbReference type="SUPFAM" id="SSF81653">
    <property type="entry name" value="Calcium ATPase, transduction domain A"/>
    <property type="match status" value="1"/>
</dbReference>
<dbReference type="PRINTS" id="PR00119">
    <property type="entry name" value="CATATPASE"/>
</dbReference>
<evidence type="ECO:0000256" key="9">
    <source>
        <dbReference type="ARBA" id="ARBA00022840"/>
    </source>
</evidence>
<dbReference type="PROSITE" id="PS00154">
    <property type="entry name" value="ATPASE_E1_E2"/>
    <property type="match status" value="1"/>
</dbReference>
<dbReference type="Pfam" id="PF00122">
    <property type="entry name" value="E1-E2_ATPase"/>
    <property type="match status" value="1"/>
</dbReference>
<comment type="similarity">
    <text evidence="18">Belongs to the cation transport ATPase (P-type) (TC 3.A.3) family. Type IID subfamily.</text>
</comment>
<evidence type="ECO:0000256" key="12">
    <source>
        <dbReference type="ARBA" id="ARBA00022967"/>
    </source>
</evidence>
<feature type="transmembrane region" description="Helical" evidence="22">
    <location>
        <begin position="746"/>
        <end position="767"/>
    </location>
</feature>
<keyword evidence="7" id="KW-0479">Metal-binding</keyword>
<keyword evidence="6 22" id="KW-0812">Transmembrane</keyword>
<dbReference type="EMBL" id="BQFW01000005">
    <property type="protein sequence ID" value="GJJ71660.1"/>
    <property type="molecule type" value="Genomic_DNA"/>
</dbReference>
<dbReference type="Gene3D" id="2.70.150.10">
    <property type="entry name" value="Calcium-transporting ATPase, cytoplasmic transduction domain A"/>
    <property type="match status" value="1"/>
</dbReference>
<dbReference type="GO" id="GO:0005524">
    <property type="term" value="F:ATP binding"/>
    <property type="evidence" value="ECO:0007669"/>
    <property type="project" value="UniProtKB-KW"/>
</dbReference>
<evidence type="ECO:0000256" key="20">
    <source>
        <dbReference type="ARBA" id="ARBA00048599"/>
    </source>
</evidence>
<keyword evidence="11" id="KW-0630">Potassium</keyword>
<keyword evidence="17" id="KW-0739">Sodium transport</keyword>
<evidence type="ECO:0000256" key="10">
    <source>
        <dbReference type="ARBA" id="ARBA00022842"/>
    </source>
</evidence>
<keyword evidence="5" id="KW-0633">Potassium transport</keyword>
<dbReference type="AlphaFoldDB" id="A0A9P3H7X7"/>
<evidence type="ECO:0000256" key="6">
    <source>
        <dbReference type="ARBA" id="ARBA00022692"/>
    </source>
</evidence>
<evidence type="ECO:0000313" key="25">
    <source>
        <dbReference type="Proteomes" id="UP000827284"/>
    </source>
</evidence>
<dbReference type="GO" id="GO:0016887">
    <property type="term" value="F:ATP hydrolysis activity"/>
    <property type="evidence" value="ECO:0007669"/>
    <property type="project" value="InterPro"/>
</dbReference>
<sequence length="1008" mass="110767">MGKKATAVDLDPETPFHTFTVEQTEQHFSSSILEGLSSAEAANRLQTYGYNELEGNGGVKWYKVLWRQIANVLVCVLLVATVLAYATKDFAEGSVILFIIIMNAAIGFWQEFNAEQTMEALRNMSSPTAQVIRDETRVTIPNNQAVPGDIMIFEDGDVIGADCRLFEIFNLETDEALLTGESLPVQKTLARIEKEDEALGDRLNMVFASTTVVKGRAKGIVTNTAMKTQIGKIATSLLSVDTNEQTPLQKRLNKLAWFVFLAAILLVIVVFAVHSFHYSNEVAIYAISVSIAIIPEGLVAVVTLTMAFGVSRMAEFKAIVRRLSSLESLGAVTNICSDKTGTLTQSKMVAVRMWFPGDGYYRITGTGFVPEGEIYRQGELDNEDNASEETLVPNGSGSNHFLRTLQAASLCNMAELRRTLHPETHGEWTALGDPTEIALQVLVHKAGLAKPDLIEQGYRLVSEFPFDSSVKRMSVLYEAPATTTAPASHYIFMKGATERVLGCCSAWRDGDVEHSLKSEKGGDRAEFETKVFGKMDSLAEKGLRVLTLAYRKFTVVPDVDLVHGLVRDEVETEMVFLGLVGIYDPPRAESRPAVLQCYEAGIRVHMLTGDHPSTAAAIAKECAIIPEDISIKNNPLVMTAAQFDGMDDDEIDRLEELPRVVARCSPNTKVKMIAALHRRNLFATMTGDGVNDSPSLKAANVGIAMGQSGSDVAKQASDIVLTDDNFATIVQAIAEGRRMFANIQKFVQHLMSANVAEIVVLVVGLAFKDKSQNAVFPMSAVEILFLNMITSSPPAMGLGLEPPHESNMREPPRSAKQGLFSFEVIMDTFVYGLAMGALSFASFVTVIFGFQNGNLGELCNVEWSEDCEGVFRARATAYACMTMLILAHAINCRSLRESGWSPTNLRTLKHNRMLWMSIVVGALLVFPVVYIPGLNRSVFKHSAMTYEWGLVALSLVIFIAFAEVYKLVKVKLMKPLGLEANGEAEMDRMRTYTLQLQQTDSAIEHKQR</sequence>
<evidence type="ECO:0000256" key="13">
    <source>
        <dbReference type="ARBA" id="ARBA00022989"/>
    </source>
</evidence>
<keyword evidence="3" id="KW-0813">Transport</keyword>
<evidence type="ECO:0000256" key="18">
    <source>
        <dbReference type="ARBA" id="ARBA00035017"/>
    </source>
</evidence>
<dbReference type="GO" id="GO:0046872">
    <property type="term" value="F:metal ion binding"/>
    <property type="evidence" value="ECO:0007669"/>
    <property type="project" value="UniProtKB-KW"/>
</dbReference>
<dbReference type="InterPro" id="IPR004014">
    <property type="entry name" value="ATPase_P-typ_cation-transptr_N"/>
</dbReference>
<dbReference type="Pfam" id="PF13246">
    <property type="entry name" value="Cation_ATPase"/>
    <property type="match status" value="1"/>
</dbReference>
<feature type="transmembrane region" description="Helical" evidence="22">
    <location>
        <begin position="282"/>
        <end position="308"/>
    </location>
</feature>
<dbReference type="SFLD" id="SFLDF00027">
    <property type="entry name" value="p-type_atpase"/>
    <property type="match status" value="1"/>
</dbReference>
<keyword evidence="8" id="KW-0547">Nucleotide-binding</keyword>
<comment type="subcellular location">
    <subcellularLocation>
        <location evidence="2">Cell membrane</location>
        <topology evidence="2">Multi-pass membrane protein</topology>
    </subcellularLocation>
</comment>
<accession>A0A9P3H7X7</accession>
<dbReference type="NCBIfam" id="TIGR01523">
    <property type="entry name" value="ATPase-IID_K-Na"/>
    <property type="match status" value="1"/>
</dbReference>
<dbReference type="SFLD" id="SFLDS00003">
    <property type="entry name" value="Haloacid_Dehalogenase"/>
    <property type="match status" value="1"/>
</dbReference>
<dbReference type="PANTHER" id="PTHR42861">
    <property type="entry name" value="CALCIUM-TRANSPORTING ATPASE"/>
    <property type="match status" value="1"/>
</dbReference>
<dbReference type="FunFam" id="2.70.150.10:FF:000016">
    <property type="entry name" value="Calcium-transporting P-type ATPase putative"/>
    <property type="match status" value="1"/>
</dbReference>
<comment type="cofactor">
    <cofactor evidence="1">
        <name>Mg(2+)</name>
        <dbReference type="ChEBI" id="CHEBI:18420"/>
    </cofactor>
</comment>
<feature type="transmembrane region" description="Helical" evidence="22">
    <location>
        <begin position="829"/>
        <end position="851"/>
    </location>
</feature>
<dbReference type="Gene3D" id="1.20.1110.10">
    <property type="entry name" value="Calcium-transporting ATPase, transmembrane domain"/>
    <property type="match status" value="1"/>
</dbReference>
<dbReference type="Gene3D" id="3.40.50.1000">
    <property type="entry name" value="HAD superfamily/HAD-like"/>
    <property type="match status" value="1"/>
</dbReference>
<organism evidence="24 25">
    <name type="scientific">Entomortierella parvispora</name>
    <dbReference type="NCBI Taxonomy" id="205924"/>
    <lineage>
        <taxon>Eukaryota</taxon>
        <taxon>Fungi</taxon>
        <taxon>Fungi incertae sedis</taxon>
        <taxon>Mucoromycota</taxon>
        <taxon>Mortierellomycotina</taxon>
        <taxon>Mortierellomycetes</taxon>
        <taxon>Mortierellales</taxon>
        <taxon>Mortierellaceae</taxon>
        <taxon>Entomortierella</taxon>
    </lineage>
</organism>
<dbReference type="InterPro" id="IPR006068">
    <property type="entry name" value="ATPase_P-typ_cation-transptr_C"/>
</dbReference>
<keyword evidence="4" id="KW-1003">Cell membrane</keyword>
<keyword evidence="16 22" id="KW-0472">Membrane</keyword>
<dbReference type="InterPro" id="IPR044492">
    <property type="entry name" value="P_typ_ATPase_HD_dom"/>
</dbReference>
<evidence type="ECO:0000313" key="24">
    <source>
        <dbReference type="EMBL" id="GJJ71660.1"/>
    </source>
</evidence>
<dbReference type="InterPro" id="IPR006414">
    <property type="entry name" value="P-type_ATPase_IID"/>
</dbReference>
<dbReference type="InterPro" id="IPR023299">
    <property type="entry name" value="ATPase_P-typ_cyto_dom_N"/>
</dbReference>
<feature type="transmembrane region" description="Helical" evidence="22">
    <location>
        <begin position="93"/>
        <end position="112"/>
    </location>
</feature>
<comment type="catalytic activity">
    <reaction evidence="21">
        <text>Na(+)(in) + ATP + H2O = Na(+)(out) + ADP + phosphate + H(+)</text>
        <dbReference type="Rhea" id="RHEA:14633"/>
        <dbReference type="ChEBI" id="CHEBI:15377"/>
        <dbReference type="ChEBI" id="CHEBI:15378"/>
        <dbReference type="ChEBI" id="CHEBI:29101"/>
        <dbReference type="ChEBI" id="CHEBI:30616"/>
        <dbReference type="ChEBI" id="CHEBI:43474"/>
        <dbReference type="ChEBI" id="CHEBI:456216"/>
        <dbReference type="EC" id="7.2.2.3"/>
    </reaction>
    <physiologicalReaction direction="left-to-right" evidence="21">
        <dbReference type="Rhea" id="RHEA:14634"/>
    </physiologicalReaction>
</comment>
<dbReference type="Pfam" id="PF00689">
    <property type="entry name" value="Cation_ATPase_C"/>
    <property type="match status" value="1"/>
</dbReference>
<protein>
    <recommendedName>
        <fullName evidence="19">P-type Na(+) transporter</fullName>
        <ecNumber evidence="19">7.2.2.3</ecNumber>
    </recommendedName>
</protein>
<keyword evidence="10" id="KW-0460">Magnesium</keyword>
<evidence type="ECO:0000256" key="14">
    <source>
        <dbReference type="ARBA" id="ARBA00023053"/>
    </source>
</evidence>
<dbReference type="FunFam" id="3.40.50.1000:FF:000047">
    <property type="entry name" value="Sodium P-type ATPase"/>
    <property type="match status" value="1"/>
</dbReference>
<dbReference type="InterPro" id="IPR023298">
    <property type="entry name" value="ATPase_P-typ_TM_dom_sf"/>
</dbReference>
<evidence type="ECO:0000256" key="1">
    <source>
        <dbReference type="ARBA" id="ARBA00001946"/>
    </source>
</evidence>
<evidence type="ECO:0000256" key="21">
    <source>
        <dbReference type="ARBA" id="ARBA00049499"/>
    </source>
</evidence>
<feature type="transmembrane region" description="Helical" evidence="22">
    <location>
        <begin position="945"/>
        <end position="965"/>
    </location>
</feature>
<dbReference type="InterPro" id="IPR001757">
    <property type="entry name" value="P_typ_ATPase"/>
</dbReference>
<evidence type="ECO:0000256" key="11">
    <source>
        <dbReference type="ARBA" id="ARBA00022958"/>
    </source>
</evidence>
<gene>
    <name evidence="24" type="ORF">EMPS_04010</name>
</gene>
<keyword evidence="15" id="KW-0406">Ion transport</keyword>
<dbReference type="SMART" id="SM00831">
    <property type="entry name" value="Cation_ATPase_N"/>
    <property type="match status" value="1"/>
</dbReference>
<dbReference type="GO" id="GO:0006813">
    <property type="term" value="P:potassium ion transport"/>
    <property type="evidence" value="ECO:0007669"/>
    <property type="project" value="UniProtKB-KW"/>
</dbReference>
<evidence type="ECO:0000256" key="3">
    <source>
        <dbReference type="ARBA" id="ARBA00022448"/>
    </source>
</evidence>
<dbReference type="SUPFAM" id="SSF81665">
    <property type="entry name" value="Calcium ATPase, transmembrane domain M"/>
    <property type="match status" value="1"/>
</dbReference>
<dbReference type="OrthoDB" id="116380at2759"/>
<dbReference type="SFLD" id="SFLDG00002">
    <property type="entry name" value="C1.7:_P-type_atpase_like"/>
    <property type="match status" value="1"/>
</dbReference>
<evidence type="ECO:0000256" key="22">
    <source>
        <dbReference type="SAM" id="Phobius"/>
    </source>
</evidence>
<dbReference type="Proteomes" id="UP000827284">
    <property type="component" value="Unassembled WGS sequence"/>
</dbReference>
<dbReference type="EC" id="7.2.2.3" evidence="19"/>
<evidence type="ECO:0000256" key="15">
    <source>
        <dbReference type="ARBA" id="ARBA00023065"/>
    </source>
</evidence>
<name>A0A9P3H7X7_9FUNG</name>
<dbReference type="InterPro" id="IPR059000">
    <property type="entry name" value="ATPase_P-type_domA"/>
</dbReference>
<evidence type="ECO:0000259" key="23">
    <source>
        <dbReference type="SMART" id="SM00831"/>
    </source>
</evidence>
<dbReference type="NCBIfam" id="TIGR01494">
    <property type="entry name" value="ATPase_P-type"/>
    <property type="match status" value="2"/>
</dbReference>
<dbReference type="InterPro" id="IPR008250">
    <property type="entry name" value="ATPase_P-typ_transduc_dom_A_sf"/>
</dbReference>
<reference evidence="24" key="2">
    <citation type="journal article" date="2022" name="Microbiol. Resour. Announc.">
        <title>Whole-Genome Sequence of Entomortierella parvispora E1425, a Mucoromycotan Fungus Associated with Burkholderiaceae-Related Endosymbiotic Bacteria.</title>
        <authorList>
            <person name="Herlambang A."/>
            <person name="Guo Y."/>
            <person name="Takashima Y."/>
            <person name="Narisawa K."/>
            <person name="Ohta H."/>
            <person name="Nishizawa T."/>
        </authorList>
    </citation>
    <scope>NUCLEOTIDE SEQUENCE</scope>
    <source>
        <strain evidence="24">E1425</strain>
    </source>
</reference>
<evidence type="ECO:0000256" key="5">
    <source>
        <dbReference type="ARBA" id="ARBA00022538"/>
    </source>
</evidence>
<dbReference type="InterPro" id="IPR023214">
    <property type="entry name" value="HAD_sf"/>
</dbReference>
<feature type="transmembrane region" description="Helical" evidence="22">
    <location>
        <begin position="913"/>
        <end position="933"/>
    </location>
</feature>
<feature type="transmembrane region" description="Helical" evidence="22">
    <location>
        <begin position="255"/>
        <end position="276"/>
    </location>
</feature>
<keyword evidence="9" id="KW-0067">ATP-binding</keyword>
<comment type="catalytic activity">
    <reaction evidence="20">
        <text>K(+)(in) + ATP + H2O = K(+)(out) + ADP + phosphate + H(+)</text>
        <dbReference type="Rhea" id="RHEA:75815"/>
        <dbReference type="ChEBI" id="CHEBI:15377"/>
        <dbReference type="ChEBI" id="CHEBI:15378"/>
        <dbReference type="ChEBI" id="CHEBI:29103"/>
        <dbReference type="ChEBI" id="CHEBI:30616"/>
        <dbReference type="ChEBI" id="CHEBI:43474"/>
        <dbReference type="ChEBI" id="CHEBI:456216"/>
    </reaction>
</comment>
<feature type="domain" description="Cation-transporting P-type ATPase N-terminal" evidence="23">
    <location>
        <begin position="15"/>
        <end position="89"/>
    </location>
</feature>
<keyword evidence="13 22" id="KW-1133">Transmembrane helix</keyword>
<reference evidence="24" key="1">
    <citation type="submission" date="2021-11" db="EMBL/GenBank/DDBJ databases">
        <authorList>
            <person name="Herlambang A."/>
            <person name="Guo Y."/>
            <person name="Takashima Y."/>
            <person name="Nishizawa T."/>
        </authorList>
    </citation>
    <scope>NUCLEOTIDE SEQUENCE</scope>
    <source>
        <strain evidence="24">E1425</strain>
    </source>
</reference>
<dbReference type="PRINTS" id="PR00121">
    <property type="entry name" value="NAKATPASE"/>
</dbReference>
<evidence type="ECO:0000256" key="4">
    <source>
        <dbReference type="ARBA" id="ARBA00022475"/>
    </source>
</evidence>
<evidence type="ECO:0000256" key="8">
    <source>
        <dbReference type="ARBA" id="ARBA00022741"/>
    </source>
</evidence>
<proteinExistence type="inferred from homology"/>
<keyword evidence="14" id="KW-0915">Sodium</keyword>
<comment type="caution">
    <text evidence="24">The sequence shown here is derived from an EMBL/GenBank/DDBJ whole genome shotgun (WGS) entry which is preliminary data.</text>
</comment>
<dbReference type="InterPro" id="IPR036412">
    <property type="entry name" value="HAD-like_sf"/>
</dbReference>
<dbReference type="SUPFAM" id="SSF56784">
    <property type="entry name" value="HAD-like"/>
    <property type="match status" value="1"/>
</dbReference>
<evidence type="ECO:0000256" key="19">
    <source>
        <dbReference type="ARBA" id="ARBA00035029"/>
    </source>
</evidence>
<feature type="transmembrane region" description="Helical" evidence="22">
    <location>
        <begin position="69"/>
        <end position="87"/>
    </location>
</feature>
<evidence type="ECO:0000256" key="7">
    <source>
        <dbReference type="ARBA" id="ARBA00022723"/>
    </source>
</evidence>
<dbReference type="InterPro" id="IPR018303">
    <property type="entry name" value="ATPase_P-typ_P_site"/>
</dbReference>
<evidence type="ECO:0000256" key="16">
    <source>
        <dbReference type="ARBA" id="ARBA00023136"/>
    </source>
</evidence>
<evidence type="ECO:0000256" key="17">
    <source>
        <dbReference type="ARBA" id="ARBA00023201"/>
    </source>
</evidence>
<dbReference type="GO" id="GO:0005886">
    <property type="term" value="C:plasma membrane"/>
    <property type="evidence" value="ECO:0007669"/>
    <property type="project" value="UniProtKB-SubCell"/>
</dbReference>
<keyword evidence="25" id="KW-1185">Reference proteome</keyword>
<dbReference type="SUPFAM" id="SSF81660">
    <property type="entry name" value="Metal cation-transporting ATPase, ATP-binding domain N"/>
    <property type="match status" value="1"/>
</dbReference>
<dbReference type="GO" id="GO:0008554">
    <property type="term" value="F:P-type sodium transporter activity"/>
    <property type="evidence" value="ECO:0007669"/>
    <property type="project" value="UniProtKB-EC"/>
</dbReference>
<dbReference type="Gene3D" id="3.40.1110.10">
    <property type="entry name" value="Calcium-transporting ATPase, cytoplasmic domain N"/>
    <property type="match status" value="1"/>
</dbReference>
<evidence type="ECO:0000256" key="2">
    <source>
        <dbReference type="ARBA" id="ARBA00004651"/>
    </source>
</evidence>